<evidence type="ECO:0008006" key="10">
    <source>
        <dbReference type="Google" id="ProtNLM"/>
    </source>
</evidence>
<sequence length="597" mass="67264">PSKEGDANSASSSFNSHPPRPDPIPPIRSPGGGERTPFPSHLPSRRPPCCGAPRRPQSCSDLLRGASPVCSLHGVHGRGPLRPAQQDQHARVPRLRRRRGRLRRRPRLLRRLLRRPRRRTQWRAPPLLALRARLARSRVQLAARGGHRRRLPRLRVWHRRRRGRRRHLRAPAQPRPRLRHQVRRRALQMHDHGGVRVVGLVQPAGVAPDQGGAGARLQARAALPAHAHARDHHRRRAQRRLPLLAHHRPHHHPLRRFVSSGPRSIVLPKRGVKLELGYDFCAGLLDPLWCPVRSLKWMCYWRDQLLAGTSSRSFYKGILMWKEETRILMETQEREAQSKSSSATSDVVLDASYAEPLLPQSKPAEKSGLETLMFNLRWKHILVLLAVWSSFLVLQILKNNSKTCSTFYWVINILQVPAAVGVFVWKAVQLCRESRARRMNGNLECVCEANIEWSPTQLIFCAFCGLLGGTVGGLLGSGGGFILGPLLLELGCIPQVASATATFVMMFSSSLSVVEFYFLGRFPIPYALYLIFISILAGFWGQCLVRKIVHVLKRASLIVFILSSVIFASALTMGVVGTEKSISMINKHEYMGFLSFC</sequence>
<reference evidence="8" key="4">
    <citation type="submission" date="2019-03" db="UniProtKB">
        <authorList>
            <consortium name="EnsemblPlants"/>
        </authorList>
    </citation>
    <scope>IDENTIFICATION</scope>
</reference>
<dbReference type="AlphaFoldDB" id="A0A453H9C9"/>
<keyword evidence="3 7" id="KW-0812">Transmembrane</keyword>
<evidence type="ECO:0000256" key="6">
    <source>
        <dbReference type="SAM" id="MobiDB-lite"/>
    </source>
</evidence>
<feature type="compositionally biased region" description="Low complexity" evidence="6">
    <location>
        <begin position="47"/>
        <end position="56"/>
    </location>
</feature>
<reference evidence="8" key="3">
    <citation type="journal article" date="2017" name="Nature">
        <title>Genome sequence of the progenitor of the wheat D genome Aegilops tauschii.</title>
        <authorList>
            <person name="Luo M.C."/>
            <person name="Gu Y.Q."/>
            <person name="Puiu D."/>
            <person name="Wang H."/>
            <person name="Twardziok S.O."/>
            <person name="Deal K.R."/>
            <person name="Huo N."/>
            <person name="Zhu T."/>
            <person name="Wang L."/>
            <person name="Wang Y."/>
            <person name="McGuire P.E."/>
            <person name="Liu S."/>
            <person name="Long H."/>
            <person name="Ramasamy R.K."/>
            <person name="Rodriguez J.C."/>
            <person name="Van S.L."/>
            <person name="Yuan L."/>
            <person name="Wang Z."/>
            <person name="Xia Z."/>
            <person name="Xiao L."/>
            <person name="Anderson O.D."/>
            <person name="Ouyang S."/>
            <person name="Liang Y."/>
            <person name="Zimin A.V."/>
            <person name="Pertea G."/>
            <person name="Qi P."/>
            <person name="Bennetzen J.L."/>
            <person name="Dai X."/>
            <person name="Dawson M.W."/>
            <person name="Muller H.G."/>
            <person name="Kugler K."/>
            <person name="Rivarola-Duarte L."/>
            <person name="Spannagl M."/>
            <person name="Mayer K.F.X."/>
            <person name="Lu F.H."/>
            <person name="Bevan M.W."/>
            <person name="Leroy P."/>
            <person name="Li P."/>
            <person name="You F.M."/>
            <person name="Sun Q."/>
            <person name="Liu Z."/>
            <person name="Lyons E."/>
            <person name="Wicker T."/>
            <person name="Salzberg S.L."/>
            <person name="Devos K.M."/>
            <person name="Dvorak J."/>
        </authorList>
    </citation>
    <scope>NUCLEOTIDE SEQUENCE [LARGE SCALE GENOMIC DNA]</scope>
    <source>
        <strain evidence="8">cv. AL8/78</strain>
    </source>
</reference>
<organism evidence="8 9">
    <name type="scientific">Aegilops tauschii subsp. strangulata</name>
    <name type="common">Goatgrass</name>
    <dbReference type="NCBI Taxonomy" id="200361"/>
    <lineage>
        <taxon>Eukaryota</taxon>
        <taxon>Viridiplantae</taxon>
        <taxon>Streptophyta</taxon>
        <taxon>Embryophyta</taxon>
        <taxon>Tracheophyta</taxon>
        <taxon>Spermatophyta</taxon>
        <taxon>Magnoliopsida</taxon>
        <taxon>Liliopsida</taxon>
        <taxon>Poales</taxon>
        <taxon>Poaceae</taxon>
        <taxon>BOP clade</taxon>
        <taxon>Pooideae</taxon>
        <taxon>Triticodae</taxon>
        <taxon>Triticeae</taxon>
        <taxon>Triticinae</taxon>
        <taxon>Aegilops</taxon>
    </lineage>
</organism>
<evidence type="ECO:0000256" key="5">
    <source>
        <dbReference type="ARBA" id="ARBA00023136"/>
    </source>
</evidence>
<feature type="transmembrane region" description="Helical" evidence="7">
    <location>
        <begin position="496"/>
        <end position="519"/>
    </location>
</feature>
<evidence type="ECO:0000313" key="8">
    <source>
        <dbReference type="EnsemblPlants" id="AET4Gv20119100.5"/>
    </source>
</evidence>
<keyword evidence="5 7" id="KW-0472">Membrane</keyword>
<reference evidence="9" key="2">
    <citation type="journal article" date="2017" name="Nat. Plants">
        <title>The Aegilops tauschii genome reveals multiple impacts of transposons.</title>
        <authorList>
            <person name="Zhao G."/>
            <person name="Zou C."/>
            <person name="Li K."/>
            <person name="Wang K."/>
            <person name="Li T."/>
            <person name="Gao L."/>
            <person name="Zhang X."/>
            <person name="Wang H."/>
            <person name="Yang Z."/>
            <person name="Liu X."/>
            <person name="Jiang W."/>
            <person name="Mao L."/>
            <person name="Kong X."/>
            <person name="Jiao Y."/>
            <person name="Jia J."/>
        </authorList>
    </citation>
    <scope>NUCLEOTIDE SEQUENCE [LARGE SCALE GENOMIC DNA]</scope>
    <source>
        <strain evidence="9">cv. AL8/78</strain>
    </source>
</reference>
<dbReference type="PANTHER" id="PTHR14255">
    <property type="entry name" value="CEREBLON"/>
    <property type="match status" value="1"/>
</dbReference>
<comment type="similarity">
    <text evidence="2">Belongs to the 4-toluene sulfonate uptake permease (TSUP) (TC 2.A.102) family.</text>
</comment>
<reference evidence="9" key="1">
    <citation type="journal article" date="2014" name="Science">
        <title>Ancient hybridizations among the ancestral genomes of bread wheat.</title>
        <authorList>
            <consortium name="International Wheat Genome Sequencing Consortium,"/>
            <person name="Marcussen T."/>
            <person name="Sandve S.R."/>
            <person name="Heier L."/>
            <person name="Spannagl M."/>
            <person name="Pfeifer M."/>
            <person name="Jakobsen K.S."/>
            <person name="Wulff B.B."/>
            <person name="Steuernagel B."/>
            <person name="Mayer K.F."/>
            <person name="Olsen O.A."/>
        </authorList>
    </citation>
    <scope>NUCLEOTIDE SEQUENCE [LARGE SCALE GENOMIC DNA]</scope>
    <source>
        <strain evidence="9">cv. AL8/78</strain>
    </source>
</reference>
<dbReference type="Pfam" id="PF01925">
    <property type="entry name" value="TauE"/>
    <property type="match status" value="1"/>
</dbReference>
<evidence type="ECO:0000256" key="1">
    <source>
        <dbReference type="ARBA" id="ARBA00004141"/>
    </source>
</evidence>
<dbReference type="EnsemblPlants" id="AET4Gv20119100.5">
    <property type="protein sequence ID" value="AET4Gv20119100.5"/>
    <property type="gene ID" value="AET4Gv20119100"/>
</dbReference>
<protein>
    <recommendedName>
        <fullName evidence="10">Sulfite exporter TauE/SafE family protein</fullName>
    </recommendedName>
</protein>
<dbReference type="GO" id="GO:0016567">
    <property type="term" value="P:protein ubiquitination"/>
    <property type="evidence" value="ECO:0007669"/>
    <property type="project" value="TreeGrafter"/>
</dbReference>
<name>A0A453H9C9_AEGTS</name>
<dbReference type="InterPro" id="IPR002781">
    <property type="entry name" value="TM_pro_TauE-like"/>
</dbReference>
<dbReference type="STRING" id="200361.A0A453H9C9"/>
<comment type="subcellular location">
    <subcellularLocation>
        <location evidence="1">Membrane</location>
        <topology evidence="1">Multi-pass membrane protein</topology>
    </subcellularLocation>
</comment>
<proteinExistence type="inferred from homology"/>
<dbReference type="GO" id="GO:0031464">
    <property type="term" value="C:Cul4A-RING E3 ubiquitin ligase complex"/>
    <property type="evidence" value="ECO:0007669"/>
    <property type="project" value="TreeGrafter"/>
</dbReference>
<dbReference type="PANTHER" id="PTHR14255:SF5">
    <property type="entry name" value="SULFITE EXPORTER TAUE_SAFE FAMILY PROTEIN 4"/>
    <property type="match status" value="1"/>
</dbReference>
<evidence type="ECO:0000313" key="9">
    <source>
        <dbReference type="Proteomes" id="UP000015105"/>
    </source>
</evidence>
<feature type="transmembrane region" description="Helical" evidence="7">
    <location>
        <begin position="526"/>
        <end position="549"/>
    </location>
</feature>
<accession>A0A453H9C9</accession>
<evidence type="ECO:0000256" key="2">
    <source>
        <dbReference type="ARBA" id="ARBA00009142"/>
    </source>
</evidence>
<feature type="region of interest" description="Disordered" evidence="6">
    <location>
        <begin position="1"/>
        <end position="58"/>
    </location>
</feature>
<evidence type="ECO:0000256" key="4">
    <source>
        <dbReference type="ARBA" id="ARBA00022989"/>
    </source>
</evidence>
<evidence type="ECO:0000256" key="7">
    <source>
        <dbReference type="SAM" id="Phobius"/>
    </source>
</evidence>
<keyword evidence="9" id="KW-1185">Reference proteome</keyword>
<keyword evidence="4 7" id="KW-1133">Transmembrane helix</keyword>
<feature type="transmembrane region" description="Helical" evidence="7">
    <location>
        <begin position="381"/>
        <end position="397"/>
    </location>
</feature>
<reference evidence="8" key="5">
    <citation type="journal article" date="2021" name="G3 (Bethesda)">
        <title>Aegilops tauschii genome assembly Aet v5.0 features greater sequence contiguity and improved annotation.</title>
        <authorList>
            <person name="Wang L."/>
            <person name="Zhu T."/>
            <person name="Rodriguez J.C."/>
            <person name="Deal K.R."/>
            <person name="Dubcovsky J."/>
            <person name="McGuire P.E."/>
            <person name="Lux T."/>
            <person name="Spannagl M."/>
            <person name="Mayer K.F.X."/>
            <person name="Baldrich P."/>
            <person name="Meyers B.C."/>
            <person name="Huo N."/>
            <person name="Gu Y.Q."/>
            <person name="Zhou H."/>
            <person name="Devos K.M."/>
            <person name="Bennetzen J.L."/>
            <person name="Unver T."/>
            <person name="Budak H."/>
            <person name="Gulick P.J."/>
            <person name="Galiba G."/>
            <person name="Kalapos B."/>
            <person name="Nelson D.R."/>
            <person name="Li P."/>
            <person name="You F.M."/>
            <person name="Luo M.C."/>
            <person name="Dvorak J."/>
        </authorList>
    </citation>
    <scope>NUCLEOTIDE SEQUENCE [LARGE SCALE GENOMIC DNA]</scope>
    <source>
        <strain evidence="8">cv. AL8/78</strain>
    </source>
</reference>
<evidence type="ECO:0000256" key="3">
    <source>
        <dbReference type="ARBA" id="ARBA00022692"/>
    </source>
</evidence>
<feature type="transmembrane region" description="Helical" evidence="7">
    <location>
        <begin position="409"/>
        <end position="428"/>
    </location>
</feature>
<dbReference type="GO" id="GO:0016020">
    <property type="term" value="C:membrane"/>
    <property type="evidence" value="ECO:0007669"/>
    <property type="project" value="UniProtKB-SubCell"/>
</dbReference>
<dbReference type="Proteomes" id="UP000015105">
    <property type="component" value="Chromosome 4D"/>
</dbReference>
<dbReference type="Gramene" id="AET4Gv20119100.5">
    <property type="protein sequence ID" value="AET4Gv20119100.5"/>
    <property type="gene ID" value="AET4Gv20119100"/>
</dbReference>
<feature type="transmembrane region" description="Helical" evidence="7">
    <location>
        <begin position="458"/>
        <end position="484"/>
    </location>
</feature>
<feature type="transmembrane region" description="Helical" evidence="7">
    <location>
        <begin position="555"/>
        <end position="577"/>
    </location>
</feature>